<reference evidence="2 3" key="1">
    <citation type="submission" date="2017-02" db="EMBL/GenBank/DDBJ databases">
        <title>Draft genome sequence of Moraxella pluranimalium CCUG 54913T type strain.</title>
        <authorList>
            <person name="Salva-Serra F."/>
            <person name="Engstrom-Jakobsson H."/>
            <person name="Thorell K."/>
            <person name="Jaen-Luchoro D."/>
            <person name="Gonzales-Siles L."/>
            <person name="Karlsson R."/>
            <person name="Yazdan S."/>
            <person name="Boulund F."/>
            <person name="Johnning A."/>
            <person name="Engstrand L."/>
            <person name="Kristiansson E."/>
            <person name="Moore E."/>
        </authorList>
    </citation>
    <scope>NUCLEOTIDE SEQUENCE [LARGE SCALE GENOMIC DNA]</scope>
    <source>
        <strain evidence="2 3">CCUG 54913</strain>
    </source>
</reference>
<sequence>MTTLTKSDIALIDDLIESRKNAIDSQSKMIVEHCLAYKNNQDCNQTLIKNALKLFRADKKIKAYQAKIDTAEKRQSTQQRKEKAREKFLVGNAMLKIFDDEYDFVMIKMIAYSQTANEKDRQFLLSNVEVRQKSDDVSVLIYRDENKRMYQLIITKLSATKTHYEFYYEHAYEQYEVKELILQQ</sequence>
<dbReference type="RefSeq" id="WP_078254170.1">
    <property type="nucleotide sequence ID" value="NZ_MUYU01000013.1"/>
</dbReference>
<evidence type="ECO:0000313" key="3">
    <source>
        <dbReference type="Proteomes" id="UP000189800"/>
    </source>
</evidence>
<proteinExistence type="predicted"/>
<dbReference type="AlphaFoldDB" id="A0A1T0CNB9"/>
<comment type="caution">
    <text evidence="2">The sequence shown here is derived from an EMBL/GenBank/DDBJ whole genome shotgun (WGS) entry which is preliminary data.</text>
</comment>
<gene>
    <name evidence="2" type="ORF">B0680_05860</name>
</gene>
<evidence type="ECO:0000256" key="1">
    <source>
        <dbReference type="SAM" id="Coils"/>
    </source>
</evidence>
<organism evidence="2 3">
    <name type="scientific">Moraxella pluranimalium</name>
    <dbReference type="NCBI Taxonomy" id="470453"/>
    <lineage>
        <taxon>Bacteria</taxon>
        <taxon>Pseudomonadati</taxon>
        <taxon>Pseudomonadota</taxon>
        <taxon>Gammaproteobacteria</taxon>
        <taxon>Moraxellales</taxon>
        <taxon>Moraxellaceae</taxon>
        <taxon>Moraxella</taxon>
    </lineage>
</organism>
<keyword evidence="3" id="KW-1185">Reference proteome</keyword>
<keyword evidence="1" id="KW-0175">Coiled coil</keyword>
<name>A0A1T0CNB9_9GAMM</name>
<dbReference type="Proteomes" id="UP000189800">
    <property type="component" value="Unassembled WGS sequence"/>
</dbReference>
<feature type="coiled-coil region" evidence="1">
    <location>
        <begin position="54"/>
        <end position="81"/>
    </location>
</feature>
<dbReference type="EMBL" id="MUYU01000013">
    <property type="protein sequence ID" value="OOS23850.1"/>
    <property type="molecule type" value="Genomic_DNA"/>
</dbReference>
<evidence type="ECO:0000313" key="2">
    <source>
        <dbReference type="EMBL" id="OOS23850.1"/>
    </source>
</evidence>
<accession>A0A1T0CNB9</accession>
<protein>
    <submittedName>
        <fullName evidence="2">Uncharacterized protein</fullName>
    </submittedName>
</protein>